<dbReference type="Proteomes" id="UP000887579">
    <property type="component" value="Unplaced"/>
</dbReference>
<proteinExistence type="predicted"/>
<evidence type="ECO:0000313" key="1">
    <source>
        <dbReference type="Proteomes" id="UP000887579"/>
    </source>
</evidence>
<evidence type="ECO:0000313" key="2">
    <source>
        <dbReference type="WBParaSite" id="ES5_v2.g8816.t1"/>
    </source>
</evidence>
<accession>A0AC34GVF9</accession>
<sequence length="725" mass="79898">MWGFNICAFFYHKLINFKLQKYIFEAEQWVALCVHKQQIPLLEWYSTANEILEHQPIKVLDLLECLYVEITVGDDRCFNIGFVDEKRPAIEFAARTTEEARDWVKEIKTCLRDLHCLQDSANEYQAMPIQRRPEDETYEVITPGLIRAEPSPPQPSPIRNRAFYNLNAEIPLPTSPAPSLPPRVGSGGQSQNHATSSPMRIPSPNDLKLSDCGQLSPPPSPTDSPPLSPRLAAGEIAKSPPRRSTKNSICSIPDEDQQLPPRLPPRRGAVELSTSVPLSPTVSIELKTNENSSINGSSGKNSGSGGSGSGGGVTTRYDYPLSPPPSASSGRTSMNENNSYSHCYSPTSPPAITKFRSPILSFGKTSSASASPSTPGKRISATSTSMIPSINETQYDLLPQAPTLPPPNISPSIYEIPISGNGKGSSNNNIYNEPQPIYTKFTFPPDSSIASTSDESDYRRLSNEISQLRMSLISSSTEDSNDSTKSQPADSPAIPPRPPKLNSSTTNSLQYAGSFREKKAVTKEISLLLSICLESLLLAEVAGSIWIAGWSESQNSLLCHKIHIGDQLVEVNGIPAKRMSQFPTIFYNHSLPGQPIPLKIRTLPHGTTYLITKPSNVYTPRTFGIVLHKKKNRIDEIIPKTPAAKAGLLPKQQPFLWGREYVSPVITEVNGIPLNPFATNEQFYKRIERLENGSEIQVNVLPYDFCKLVKQQLKNIKNLKHFLQS</sequence>
<name>A0AC34GVF9_9BILA</name>
<reference evidence="2" key="1">
    <citation type="submission" date="2022-11" db="UniProtKB">
        <authorList>
            <consortium name="WormBaseParasite"/>
        </authorList>
    </citation>
    <scope>IDENTIFICATION</scope>
</reference>
<organism evidence="1 2">
    <name type="scientific">Panagrolaimus sp. ES5</name>
    <dbReference type="NCBI Taxonomy" id="591445"/>
    <lineage>
        <taxon>Eukaryota</taxon>
        <taxon>Metazoa</taxon>
        <taxon>Ecdysozoa</taxon>
        <taxon>Nematoda</taxon>
        <taxon>Chromadorea</taxon>
        <taxon>Rhabditida</taxon>
        <taxon>Tylenchina</taxon>
        <taxon>Panagrolaimomorpha</taxon>
        <taxon>Panagrolaimoidea</taxon>
        <taxon>Panagrolaimidae</taxon>
        <taxon>Panagrolaimus</taxon>
    </lineage>
</organism>
<protein>
    <submittedName>
        <fullName evidence="2">PH domain-containing protein</fullName>
    </submittedName>
</protein>
<dbReference type="WBParaSite" id="ES5_v2.g8816.t1">
    <property type="protein sequence ID" value="ES5_v2.g8816.t1"/>
    <property type="gene ID" value="ES5_v2.g8816"/>
</dbReference>